<dbReference type="FunFam" id="3.90.226.10:FF:000009">
    <property type="entry name" value="Carnitinyl-CoA dehydratase"/>
    <property type="match status" value="1"/>
</dbReference>
<dbReference type="Proteomes" id="UP000568839">
    <property type="component" value="Unassembled WGS sequence"/>
</dbReference>
<dbReference type="PANTHER" id="PTHR11941">
    <property type="entry name" value="ENOYL-COA HYDRATASE-RELATED"/>
    <property type="match status" value="1"/>
</dbReference>
<keyword evidence="2 4" id="KW-0456">Lyase</keyword>
<dbReference type="NCBIfam" id="NF005803">
    <property type="entry name" value="PRK07658.1"/>
    <property type="match status" value="1"/>
</dbReference>
<dbReference type="PANTHER" id="PTHR11941:SF175">
    <property type="entry name" value="ENOYL-COA HYDRATASE-RELATED"/>
    <property type="match status" value="1"/>
</dbReference>
<protein>
    <submittedName>
        <fullName evidence="4">Enoyl-CoA hydratase</fullName>
        <ecNumber evidence="4">4.2.1.17</ecNumber>
    </submittedName>
</protein>
<dbReference type="GO" id="GO:0006635">
    <property type="term" value="P:fatty acid beta-oxidation"/>
    <property type="evidence" value="ECO:0007669"/>
    <property type="project" value="TreeGrafter"/>
</dbReference>
<dbReference type="PROSITE" id="PS00166">
    <property type="entry name" value="ENOYL_COA_HYDRATASE"/>
    <property type="match status" value="1"/>
</dbReference>
<dbReference type="EC" id="4.2.1.17" evidence="4"/>
<evidence type="ECO:0000256" key="1">
    <source>
        <dbReference type="ARBA" id="ARBA00005254"/>
    </source>
</evidence>
<dbReference type="AlphaFoldDB" id="A0A841PHD0"/>
<dbReference type="InterPro" id="IPR001753">
    <property type="entry name" value="Enoyl-CoA_hydra/iso"/>
</dbReference>
<organism evidence="4 5">
    <name type="scientific">Geomicrobium halophilum</name>
    <dbReference type="NCBI Taxonomy" id="549000"/>
    <lineage>
        <taxon>Bacteria</taxon>
        <taxon>Bacillati</taxon>
        <taxon>Bacillota</taxon>
        <taxon>Bacilli</taxon>
        <taxon>Bacillales</taxon>
        <taxon>Geomicrobium</taxon>
    </lineage>
</organism>
<dbReference type="CDD" id="cd06558">
    <property type="entry name" value="crotonase-like"/>
    <property type="match status" value="1"/>
</dbReference>
<reference evidence="4 5" key="1">
    <citation type="submission" date="2020-08" db="EMBL/GenBank/DDBJ databases">
        <title>Genomic Encyclopedia of Type Strains, Phase IV (KMG-IV): sequencing the most valuable type-strain genomes for metagenomic binning, comparative biology and taxonomic classification.</title>
        <authorList>
            <person name="Goeker M."/>
        </authorList>
    </citation>
    <scope>NUCLEOTIDE SEQUENCE [LARGE SCALE GENOMIC DNA]</scope>
    <source>
        <strain evidence="4 5">DSM 21769</strain>
    </source>
</reference>
<evidence type="ECO:0000313" key="4">
    <source>
        <dbReference type="EMBL" id="MBB6448297.1"/>
    </source>
</evidence>
<dbReference type="Gene3D" id="3.90.226.10">
    <property type="entry name" value="2-enoyl-CoA Hydratase, Chain A, domain 1"/>
    <property type="match status" value="1"/>
</dbReference>
<keyword evidence="5" id="KW-1185">Reference proteome</keyword>
<proteinExistence type="inferred from homology"/>
<gene>
    <name evidence="4" type="ORF">HNR44_000246</name>
</gene>
<evidence type="ECO:0000313" key="5">
    <source>
        <dbReference type="Proteomes" id="UP000568839"/>
    </source>
</evidence>
<dbReference type="EMBL" id="JACHHJ010000001">
    <property type="protein sequence ID" value="MBB6448297.1"/>
    <property type="molecule type" value="Genomic_DNA"/>
</dbReference>
<dbReference type="InterPro" id="IPR029045">
    <property type="entry name" value="ClpP/crotonase-like_dom_sf"/>
</dbReference>
<accession>A0A841PHD0</accession>
<dbReference type="FunFam" id="1.10.12.10:FF:000001">
    <property type="entry name" value="Probable enoyl-CoA hydratase, mitochondrial"/>
    <property type="match status" value="1"/>
</dbReference>
<dbReference type="Pfam" id="PF00378">
    <property type="entry name" value="ECH_1"/>
    <property type="match status" value="1"/>
</dbReference>
<comment type="caution">
    <text evidence="4">The sequence shown here is derived from an EMBL/GenBank/DDBJ whole genome shotgun (WGS) entry which is preliminary data.</text>
</comment>
<sequence>MIHKKQEGVIAWLTIDRPPANALSQALLDDLDTALTELKTDRSVKVVVIRGEGKFFVAGADIKEFSSLPSGEEFSRFSKKGQAIFNLMEDYPKPIIAAMHGAALGGGLELALGCHIRLATTDAKLGLPEANLGIIPAYGGTQRLPQVVGSNKAMEMMLTGEPISGEEAYRFGLVNAVAEDEAGLRKQAERLAKSVASKSINSIEAILELVPLAREASRDHGLEREAALSGKVFDTVDRQEGVQAFIDKRKPEFKDQ</sequence>
<dbReference type="RefSeq" id="WP_184402305.1">
    <property type="nucleotide sequence ID" value="NZ_JACHHJ010000001.1"/>
</dbReference>
<evidence type="ECO:0000256" key="3">
    <source>
        <dbReference type="RuleBase" id="RU003707"/>
    </source>
</evidence>
<evidence type="ECO:0000256" key="2">
    <source>
        <dbReference type="ARBA" id="ARBA00023239"/>
    </source>
</evidence>
<comment type="similarity">
    <text evidence="1 3">Belongs to the enoyl-CoA hydratase/isomerase family.</text>
</comment>
<dbReference type="InterPro" id="IPR018376">
    <property type="entry name" value="Enoyl-CoA_hyd/isom_CS"/>
</dbReference>
<name>A0A841PHD0_9BACL</name>
<dbReference type="GO" id="GO:0004300">
    <property type="term" value="F:enoyl-CoA hydratase activity"/>
    <property type="evidence" value="ECO:0007669"/>
    <property type="project" value="UniProtKB-EC"/>
</dbReference>
<dbReference type="SUPFAM" id="SSF52096">
    <property type="entry name" value="ClpP/crotonase"/>
    <property type="match status" value="1"/>
</dbReference>